<dbReference type="Gene3D" id="3.30.420.40">
    <property type="match status" value="2"/>
</dbReference>
<dbReference type="PANTHER" id="PTHR18964:SF149">
    <property type="entry name" value="BIFUNCTIONAL UDP-N-ACETYLGLUCOSAMINE 2-EPIMERASE_N-ACETYLMANNOSAMINE KINASE"/>
    <property type="match status" value="1"/>
</dbReference>
<keyword evidence="2" id="KW-0808">Transferase</keyword>
<keyword evidence="3" id="KW-1185">Reference proteome</keyword>
<dbReference type="InterPro" id="IPR043129">
    <property type="entry name" value="ATPase_NBD"/>
</dbReference>
<comment type="caution">
    <text evidence="2">The sequence shown here is derived from an EMBL/GenBank/DDBJ whole genome shotgun (WGS) entry which is preliminary data.</text>
</comment>
<dbReference type="InterPro" id="IPR000600">
    <property type="entry name" value="ROK"/>
</dbReference>
<proteinExistence type="inferred from homology"/>
<dbReference type="SUPFAM" id="SSF53067">
    <property type="entry name" value="Actin-like ATPase domain"/>
    <property type="match status" value="1"/>
</dbReference>
<evidence type="ECO:0000313" key="2">
    <source>
        <dbReference type="EMBL" id="TWT40728.1"/>
    </source>
</evidence>
<protein>
    <submittedName>
        <fullName evidence="2">Glucokinase</fullName>
        <ecNumber evidence="2">2.7.1.2</ecNumber>
    </submittedName>
</protein>
<reference evidence="2 3" key="1">
    <citation type="submission" date="2019-02" db="EMBL/GenBank/DDBJ databases">
        <title>Deep-cultivation of Planctomycetes and their phenomic and genomic characterization uncovers novel biology.</title>
        <authorList>
            <person name="Wiegand S."/>
            <person name="Jogler M."/>
            <person name="Boedeker C."/>
            <person name="Pinto D."/>
            <person name="Vollmers J."/>
            <person name="Rivas-Marin E."/>
            <person name="Kohn T."/>
            <person name="Peeters S.H."/>
            <person name="Heuer A."/>
            <person name="Rast P."/>
            <person name="Oberbeckmann S."/>
            <person name="Bunk B."/>
            <person name="Jeske O."/>
            <person name="Meyerdierks A."/>
            <person name="Storesund J.E."/>
            <person name="Kallscheuer N."/>
            <person name="Luecker S."/>
            <person name="Lage O.M."/>
            <person name="Pohl T."/>
            <person name="Merkel B.J."/>
            <person name="Hornburger P."/>
            <person name="Mueller R.-W."/>
            <person name="Bruemmer F."/>
            <person name="Labrenz M."/>
            <person name="Spormann A.M."/>
            <person name="Op Den Camp H."/>
            <person name="Overmann J."/>
            <person name="Amann R."/>
            <person name="Jetten M.S.M."/>
            <person name="Mascher T."/>
            <person name="Medema M.H."/>
            <person name="Devos D.P."/>
            <person name="Kaster A.-K."/>
            <person name="Ovreas L."/>
            <person name="Rohde M."/>
            <person name="Galperin M.Y."/>
            <person name="Jogler C."/>
        </authorList>
    </citation>
    <scope>NUCLEOTIDE SEQUENCE [LARGE SCALE GENOMIC DNA]</scope>
    <source>
        <strain evidence="2 3">KOR42</strain>
    </source>
</reference>
<keyword evidence="2" id="KW-0418">Kinase</keyword>
<name>A0A5C5VQ05_9PLAN</name>
<organism evidence="2 3">
    <name type="scientific">Thalassoglobus neptunius</name>
    <dbReference type="NCBI Taxonomy" id="1938619"/>
    <lineage>
        <taxon>Bacteria</taxon>
        <taxon>Pseudomonadati</taxon>
        <taxon>Planctomycetota</taxon>
        <taxon>Planctomycetia</taxon>
        <taxon>Planctomycetales</taxon>
        <taxon>Planctomycetaceae</taxon>
        <taxon>Thalassoglobus</taxon>
    </lineage>
</organism>
<dbReference type="Proteomes" id="UP000317243">
    <property type="component" value="Unassembled WGS sequence"/>
</dbReference>
<evidence type="ECO:0000313" key="3">
    <source>
        <dbReference type="Proteomes" id="UP000317243"/>
    </source>
</evidence>
<evidence type="ECO:0000256" key="1">
    <source>
        <dbReference type="ARBA" id="ARBA00006479"/>
    </source>
</evidence>
<dbReference type="GO" id="GO:0004340">
    <property type="term" value="F:glucokinase activity"/>
    <property type="evidence" value="ECO:0007669"/>
    <property type="project" value="UniProtKB-EC"/>
</dbReference>
<dbReference type="AlphaFoldDB" id="A0A5C5VQ05"/>
<dbReference type="Pfam" id="PF00480">
    <property type="entry name" value="ROK"/>
    <property type="match status" value="1"/>
</dbReference>
<accession>A0A5C5VQ05</accession>
<dbReference type="RefSeq" id="WP_197441493.1">
    <property type="nucleotide sequence ID" value="NZ_SIHI01000048.1"/>
</dbReference>
<dbReference type="PANTHER" id="PTHR18964">
    <property type="entry name" value="ROK (REPRESSOR, ORF, KINASE) FAMILY"/>
    <property type="match status" value="1"/>
</dbReference>
<dbReference type="EC" id="2.7.1.2" evidence="2"/>
<dbReference type="PROSITE" id="PS01125">
    <property type="entry name" value="ROK"/>
    <property type="match status" value="1"/>
</dbReference>
<comment type="similarity">
    <text evidence="1">Belongs to the ROK (NagC/XylR) family.</text>
</comment>
<gene>
    <name evidence="2" type="primary">glcK</name>
    <name evidence="2" type="ORF">KOR42_48710</name>
</gene>
<dbReference type="InterPro" id="IPR049874">
    <property type="entry name" value="ROK_cs"/>
</dbReference>
<dbReference type="EMBL" id="SIHI01000048">
    <property type="protein sequence ID" value="TWT40728.1"/>
    <property type="molecule type" value="Genomic_DNA"/>
</dbReference>
<sequence length="336" mass="35481">MSDVRYFIGVDIGGTSIKTGVVSELGETVSHLTSGSIQKGGRQAGLENLYQTIENAVELSGISWEQISGIGVASPGTLDIPRGIVLHPFNLPGWENLPLRDLISEHFGKPAILQNDANAAAYGEYWLGGAKDSNSLLFWTLGTGIGAGIVINGELVTGAHSHAGECGHLIIQADGGPYSEHGIHGSLELYAGAKALVRRCEAALASGARSVIRVQLAQGQKLTPLLIGACASDGDPLADRLIMETGRYLAIGTVNIIHTLNPATVLIGGAMTFGRERTELGRRFLEKVRDEVRKHTFPIPAEKTRIAYATLGKHAGFLGAAGCIRSSVLREESSGK</sequence>